<dbReference type="Proteomes" id="UP000789706">
    <property type="component" value="Unassembled WGS sequence"/>
</dbReference>
<dbReference type="PROSITE" id="PS50105">
    <property type="entry name" value="SAM_DOMAIN"/>
    <property type="match status" value="1"/>
</dbReference>
<comment type="caution">
    <text evidence="3">The sequence shown here is derived from an EMBL/GenBank/DDBJ whole genome shotgun (WGS) entry which is preliminary data.</text>
</comment>
<evidence type="ECO:0000259" key="2">
    <source>
        <dbReference type="PROSITE" id="PS50105"/>
    </source>
</evidence>
<dbReference type="InterPro" id="IPR001660">
    <property type="entry name" value="SAM"/>
</dbReference>
<evidence type="ECO:0000313" key="4">
    <source>
        <dbReference type="Proteomes" id="UP000789706"/>
    </source>
</evidence>
<organism evidence="3 4">
    <name type="scientific">Diversispora eburnea</name>
    <dbReference type="NCBI Taxonomy" id="1213867"/>
    <lineage>
        <taxon>Eukaryota</taxon>
        <taxon>Fungi</taxon>
        <taxon>Fungi incertae sedis</taxon>
        <taxon>Mucoromycota</taxon>
        <taxon>Glomeromycotina</taxon>
        <taxon>Glomeromycetes</taxon>
        <taxon>Diversisporales</taxon>
        <taxon>Diversisporaceae</taxon>
        <taxon>Diversispora</taxon>
    </lineage>
</organism>
<dbReference type="InterPro" id="IPR013761">
    <property type="entry name" value="SAM/pointed_sf"/>
</dbReference>
<accession>A0A9N9BFV0</accession>
<sequence>MAMLTPPTESSSGADAASAVPGKLPVVIPKLNRAERDTLVEKMKSYYKENYIDSINKELLKVIPNWLDGMGLKGLAHCFKGVNSQDILKFTDWKQLRDLGIKNPAHRKRLMRNIWKAKQQGITLSEDKENLPTWLNGMRDGYGYFAPHFEGRNWREIMHMTWEDLEVLGIRARTSRARIIAHCWVTKRALAAKNGEPIPEEKERIDRSREVQRRLLYGTPRKSGKQGSSPAI</sequence>
<evidence type="ECO:0000313" key="3">
    <source>
        <dbReference type="EMBL" id="CAG8564776.1"/>
    </source>
</evidence>
<dbReference type="Gene3D" id="1.10.150.50">
    <property type="entry name" value="Transcription Factor, Ets-1"/>
    <property type="match status" value="2"/>
</dbReference>
<feature type="domain" description="SAM" evidence="2">
    <location>
        <begin position="63"/>
        <end position="120"/>
    </location>
</feature>
<dbReference type="Pfam" id="PF00536">
    <property type="entry name" value="SAM_1"/>
    <property type="match status" value="1"/>
</dbReference>
<dbReference type="SUPFAM" id="SSF47769">
    <property type="entry name" value="SAM/Pointed domain"/>
    <property type="match status" value="2"/>
</dbReference>
<feature type="region of interest" description="Disordered" evidence="1">
    <location>
        <begin position="196"/>
        <end position="232"/>
    </location>
</feature>
<proteinExistence type="predicted"/>
<dbReference type="EMBL" id="CAJVPK010001005">
    <property type="protein sequence ID" value="CAG8564776.1"/>
    <property type="molecule type" value="Genomic_DNA"/>
</dbReference>
<name>A0A9N9BFV0_9GLOM</name>
<dbReference type="OrthoDB" id="2412973at2759"/>
<protein>
    <submittedName>
        <fullName evidence="3">250_t:CDS:1</fullName>
    </submittedName>
</protein>
<dbReference type="AlphaFoldDB" id="A0A9N9BFV0"/>
<keyword evidence="4" id="KW-1185">Reference proteome</keyword>
<dbReference type="SMART" id="SM00454">
    <property type="entry name" value="SAM"/>
    <property type="match status" value="2"/>
</dbReference>
<evidence type="ECO:0000256" key="1">
    <source>
        <dbReference type="SAM" id="MobiDB-lite"/>
    </source>
</evidence>
<reference evidence="3" key="1">
    <citation type="submission" date="2021-06" db="EMBL/GenBank/DDBJ databases">
        <authorList>
            <person name="Kallberg Y."/>
            <person name="Tangrot J."/>
            <person name="Rosling A."/>
        </authorList>
    </citation>
    <scope>NUCLEOTIDE SEQUENCE</scope>
    <source>
        <strain evidence="3">AZ414A</strain>
    </source>
</reference>
<feature type="compositionally biased region" description="Basic and acidic residues" evidence="1">
    <location>
        <begin position="199"/>
        <end position="213"/>
    </location>
</feature>
<gene>
    <name evidence="3" type="ORF">DEBURN_LOCUS7770</name>
</gene>